<dbReference type="InterPro" id="IPR011057">
    <property type="entry name" value="Mss4-like_sf"/>
</dbReference>
<gene>
    <name evidence="6" type="ORF">BLE401_16285</name>
</gene>
<dbReference type="AlphaFoldDB" id="A0A2N9YHU1"/>
<keyword evidence="3" id="KW-0862">Zinc</keyword>
<proteinExistence type="inferred from homology"/>
<protein>
    <submittedName>
        <fullName evidence="6">GFA family protein</fullName>
    </submittedName>
</protein>
<dbReference type="InterPro" id="IPR006913">
    <property type="entry name" value="CENP-V/GFA"/>
</dbReference>
<evidence type="ECO:0000256" key="4">
    <source>
        <dbReference type="ARBA" id="ARBA00023239"/>
    </source>
</evidence>
<dbReference type="SUPFAM" id="SSF51316">
    <property type="entry name" value="Mss4-like"/>
    <property type="match status" value="1"/>
</dbReference>
<comment type="similarity">
    <text evidence="1">Belongs to the Gfa family.</text>
</comment>
<reference evidence="7" key="1">
    <citation type="submission" date="2016-12" db="EMBL/GenBank/DDBJ databases">
        <title>Complete Genome Sequence of Beggiatoa leptomitiformis D-401.</title>
        <authorList>
            <person name="Fomenkov A."/>
            <person name="Vincze T."/>
            <person name="Grabovich M."/>
            <person name="Anton B.P."/>
            <person name="Dubinina G."/>
            <person name="Orlova M."/>
            <person name="Belousova E."/>
            <person name="Roberts R.J."/>
        </authorList>
    </citation>
    <scope>NUCLEOTIDE SEQUENCE [LARGE SCALE GENOMIC DNA]</scope>
    <source>
        <strain evidence="7">D-401</strain>
    </source>
</reference>
<accession>A0A2N9YHU1</accession>
<keyword evidence="2" id="KW-0479">Metal-binding</keyword>
<dbReference type="Pfam" id="PF04828">
    <property type="entry name" value="GFA"/>
    <property type="match status" value="1"/>
</dbReference>
<dbReference type="PROSITE" id="PS51891">
    <property type="entry name" value="CENP_V_GFA"/>
    <property type="match status" value="1"/>
</dbReference>
<keyword evidence="7" id="KW-1185">Reference proteome</keyword>
<dbReference type="Gene3D" id="3.90.1590.10">
    <property type="entry name" value="glutathione-dependent formaldehyde- activating enzyme (gfa)"/>
    <property type="match status" value="1"/>
</dbReference>
<dbReference type="PANTHER" id="PTHR33337">
    <property type="entry name" value="GFA DOMAIN-CONTAINING PROTEIN"/>
    <property type="match status" value="1"/>
</dbReference>
<evidence type="ECO:0000256" key="1">
    <source>
        <dbReference type="ARBA" id="ARBA00005495"/>
    </source>
</evidence>
<evidence type="ECO:0000313" key="6">
    <source>
        <dbReference type="EMBL" id="AUI70102.1"/>
    </source>
</evidence>
<dbReference type="Proteomes" id="UP000234271">
    <property type="component" value="Chromosome"/>
</dbReference>
<dbReference type="STRING" id="288004.AL038_08025"/>
<dbReference type="GO" id="GO:0016846">
    <property type="term" value="F:carbon-sulfur lyase activity"/>
    <property type="evidence" value="ECO:0007669"/>
    <property type="project" value="InterPro"/>
</dbReference>
<dbReference type="GO" id="GO:0046872">
    <property type="term" value="F:metal ion binding"/>
    <property type="evidence" value="ECO:0007669"/>
    <property type="project" value="UniProtKB-KW"/>
</dbReference>
<keyword evidence="4" id="KW-0456">Lyase</keyword>
<evidence type="ECO:0000313" key="7">
    <source>
        <dbReference type="Proteomes" id="UP000234271"/>
    </source>
</evidence>
<evidence type="ECO:0000256" key="3">
    <source>
        <dbReference type="ARBA" id="ARBA00022833"/>
    </source>
</evidence>
<dbReference type="RefSeq" id="WP_062151537.1">
    <property type="nucleotide sequence ID" value="NZ_CP012373.2"/>
</dbReference>
<dbReference type="PANTHER" id="PTHR33337:SF40">
    <property type="entry name" value="CENP-V_GFA DOMAIN-CONTAINING PROTEIN-RELATED"/>
    <property type="match status" value="1"/>
</dbReference>
<evidence type="ECO:0000256" key="2">
    <source>
        <dbReference type="ARBA" id="ARBA00022723"/>
    </source>
</evidence>
<dbReference type="KEGG" id="blep:AL038_08025"/>
<evidence type="ECO:0000259" key="5">
    <source>
        <dbReference type="PROSITE" id="PS51891"/>
    </source>
</evidence>
<dbReference type="OrthoDB" id="4188830at2"/>
<name>A0A2N9YHU1_9GAMM</name>
<feature type="domain" description="CENP-V/GFA" evidence="5">
    <location>
        <begin position="3"/>
        <end position="111"/>
    </location>
</feature>
<organism evidence="6 7">
    <name type="scientific">Beggiatoa leptomitoformis</name>
    <dbReference type="NCBI Taxonomy" id="288004"/>
    <lineage>
        <taxon>Bacteria</taxon>
        <taxon>Pseudomonadati</taxon>
        <taxon>Pseudomonadota</taxon>
        <taxon>Gammaproteobacteria</taxon>
        <taxon>Thiotrichales</taxon>
        <taxon>Thiotrichaceae</taxon>
        <taxon>Beggiatoa</taxon>
    </lineage>
</organism>
<dbReference type="EMBL" id="CP018889">
    <property type="protein sequence ID" value="AUI70102.1"/>
    <property type="molecule type" value="Genomic_DNA"/>
</dbReference>
<sequence length="132" mass="14777">MSILGGCYCGEIRYHIEQTTLTDVAICHCSICRRVSGGTSITWASVPLTAFQWTQGEPAMYRSAPECERYFCSHCGTQLSLYTRLASDTLDISVTSLDNPSLYAPNRHIWVNNKLPWIILNDGLAQESEEIL</sequence>